<dbReference type="EMBL" id="CM010721">
    <property type="protein sequence ID" value="RZC71026.1"/>
    <property type="molecule type" value="Genomic_DNA"/>
</dbReference>
<organism evidence="1 2">
    <name type="scientific">Papaver somniferum</name>
    <name type="common">Opium poppy</name>
    <dbReference type="NCBI Taxonomy" id="3469"/>
    <lineage>
        <taxon>Eukaryota</taxon>
        <taxon>Viridiplantae</taxon>
        <taxon>Streptophyta</taxon>
        <taxon>Embryophyta</taxon>
        <taxon>Tracheophyta</taxon>
        <taxon>Spermatophyta</taxon>
        <taxon>Magnoliopsida</taxon>
        <taxon>Ranunculales</taxon>
        <taxon>Papaveraceae</taxon>
        <taxon>Papaveroideae</taxon>
        <taxon>Papaver</taxon>
    </lineage>
</organism>
<accession>A0A4Y7KDW1</accession>
<reference evidence="1 2" key="1">
    <citation type="journal article" date="2018" name="Science">
        <title>The opium poppy genome and morphinan production.</title>
        <authorList>
            <person name="Guo L."/>
            <person name="Winzer T."/>
            <person name="Yang X."/>
            <person name="Li Y."/>
            <person name="Ning Z."/>
            <person name="He Z."/>
            <person name="Teodor R."/>
            <person name="Lu Y."/>
            <person name="Bowser T.A."/>
            <person name="Graham I.A."/>
            <person name="Ye K."/>
        </authorList>
    </citation>
    <scope>NUCLEOTIDE SEQUENCE [LARGE SCALE GENOMIC DNA]</scope>
    <source>
        <strain evidence="2">cv. HN1</strain>
        <tissue evidence="1">Leaves</tissue>
    </source>
</reference>
<dbReference type="Proteomes" id="UP000316621">
    <property type="component" value="Chromosome 7"/>
</dbReference>
<sequence>MEIREQGISQTGTTQKVREALLLKTWKFENIKSGKILVIYFPNLFLEKLEIMLFAAGILGGTTSSQTKTLL</sequence>
<evidence type="ECO:0000313" key="1">
    <source>
        <dbReference type="EMBL" id="RZC71026.1"/>
    </source>
</evidence>
<protein>
    <submittedName>
        <fullName evidence="1">Uncharacterized protein</fullName>
    </submittedName>
</protein>
<keyword evidence="2" id="KW-1185">Reference proteome</keyword>
<name>A0A4Y7KDW1_PAPSO</name>
<dbReference type="Gramene" id="RZC71026">
    <property type="protein sequence ID" value="RZC71026"/>
    <property type="gene ID" value="C5167_034237"/>
</dbReference>
<evidence type="ECO:0000313" key="2">
    <source>
        <dbReference type="Proteomes" id="UP000316621"/>
    </source>
</evidence>
<feature type="non-terminal residue" evidence="1">
    <location>
        <position position="71"/>
    </location>
</feature>
<proteinExistence type="predicted"/>
<dbReference type="AlphaFoldDB" id="A0A4Y7KDW1"/>
<gene>
    <name evidence="1" type="ORF">C5167_034237</name>
</gene>